<dbReference type="GO" id="GO:0035023">
    <property type="term" value="P:regulation of Rho protein signal transduction"/>
    <property type="evidence" value="ECO:0007669"/>
    <property type="project" value="InterPro"/>
</dbReference>
<dbReference type="PANTHER" id="PTHR23179">
    <property type="entry name" value="T-CELL ACTIVATION RHO GTPASE ACTIVATING PROTEIN-RELATED"/>
    <property type="match status" value="1"/>
</dbReference>
<dbReference type="CDD" id="cd04402">
    <property type="entry name" value="RhoGAP_ARHGAP20"/>
    <property type="match status" value="1"/>
</dbReference>
<evidence type="ECO:0000313" key="6">
    <source>
        <dbReference type="Proteomes" id="UP000823561"/>
    </source>
</evidence>
<feature type="region of interest" description="Disordered" evidence="3">
    <location>
        <begin position="534"/>
        <end position="560"/>
    </location>
</feature>
<keyword evidence="1" id="KW-0343">GTPase activation</keyword>
<feature type="compositionally biased region" description="Low complexity" evidence="3">
    <location>
        <begin position="452"/>
        <end position="462"/>
    </location>
</feature>
<evidence type="ECO:0000259" key="4">
    <source>
        <dbReference type="PROSITE" id="PS50238"/>
    </source>
</evidence>
<accession>A0AAV6FT01</accession>
<dbReference type="AlphaFoldDB" id="A0AAV6FT01"/>
<dbReference type="Proteomes" id="UP000823561">
    <property type="component" value="Chromosome 19"/>
</dbReference>
<dbReference type="InterPro" id="IPR047886">
    <property type="entry name" value="ARHGAP20-like_RhoGAP"/>
</dbReference>
<keyword evidence="6" id="KW-1185">Reference proteome</keyword>
<feature type="region of interest" description="Disordered" evidence="3">
    <location>
        <begin position="452"/>
        <end position="509"/>
    </location>
</feature>
<name>A0AAV6FT01_9TELE</name>
<dbReference type="EMBL" id="JADWDJ010000019">
    <property type="protein sequence ID" value="KAG5265978.1"/>
    <property type="molecule type" value="Genomic_DNA"/>
</dbReference>
<dbReference type="InterPro" id="IPR008936">
    <property type="entry name" value="Rho_GTPase_activation_prot"/>
</dbReference>
<dbReference type="Pfam" id="PF00620">
    <property type="entry name" value="RhoGAP"/>
    <property type="match status" value="1"/>
</dbReference>
<dbReference type="Gene3D" id="1.10.555.10">
    <property type="entry name" value="Rho GTPase activation protein"/>
    <property type="match status" value="1"/>
</dbReference>
<evidence type="ECO:0000256" key="2">
    <source>
        <dbReference type="ARBA" id="ARBA00022553"/>
    </source>
</evidence>
<reference evidence="5" key="1">
    <citation type="submission" date="2020-10" db="EMBL/GenBank/DDBJ databases">
        <title>Chromosome-scale genome assembly of the Allis shad, Alosa alosa.</title>
        <authorList>
            <person name="Margot Z."/>
            <person name="Christophe K."/>
            <person name="Cabau C."/>
            <person name="Louis A."/>
            <person name="Berthelot C."/>
            <person name="Parey E."/>
            <person name="Roest Crollius H."/>
            <person name="Montfort J."/>
            <person name="Robinson-Rechavi M."/>
            <person name="Bucao C."/>
            <person name="Bouchez O."/>
            <person name="Gislard M."/>
            <person name="Lluch J."/>
            <person name="Milhes M."/>
            <person name="Lampietro C."/>
            <person name="Lopez Roques C."/>
            <person name="Donnadieu C."/>
            <person name="Braasch I."/>
            <person name="Desvignes T."/>
            <person name="Postlethwait J."/>
            <person name="Bobe J."/>
            <person name="Guiguen Y."/>
        </authorList>
    </citation>
    <scope>NUCLEOTIDE SEQUENCE</scope>
    <source>
        <strain evidence="5">M-15738</strain>
        <tissue evidence="5">Blood</tissue>
    </source>
</reference>
<dbReference type="PROSITE" id="PS50238">
    <property type="entry name" value="RHOGAP"/>
    <property type="match status" value="1"/>
</dbReference>
<organism evidence="5 6">
    <name type="scientific">Alosa alosa</name>
    <name type="common">allis shad</name>
    <dbReference type="NCBI Taxonomy" id="278164"/>
    <lineage>
        <taxon>Eukaryota</taxon>
        <taxon>Metazoa</taxon>
        <taxon>Chordata</taxon>
        <taxon>Craniata</taxon>
        <taxon>Vertebrata</taxon>
        <taxon>Euteleostomi</taxon>
        <taxon>Actinopterygii</taxon>
        <taxon>Neopterygii</taxon>
        <taxon>Teleostei</taxon>
        <taxon>Clupei</taxon>
        <taxon>Clupeiformes</taxon>
        <taxon>Clupeoidei</taxon>
        <taxon>Clupeidae</taxon>
        <taxon>Alosa</taxon>
    </lineage>
</organism>
<dbReference type="GO" id="GO:0005096">
    <property type="term" value="F:GTPase activator activity"/>
    <property type="evidence" value="ECO:0007669"/>
    <property type="project" value="UniProtKB-KW"/>
</dbReference>
<dbReference type="GO" id="GO:0007165">
    <property type="term" value="P:signal transduction"/>
    <property type="evidence" value="ECO:0007669"/>
    <property type="project" value="InterPro"/>
</dbReference>
<dbReference type="SUPFAM" id="SSF48350">
    <property type="entry name" value="GTPase activation domain, GAP"/>
    <property type="match status" value="1"/>
</dbReference>
<feature type="domain" description="Rho-GAP" evidence="4">
    <location>
        <begin position="81"/>
        <end position="256"/>
    </location>
</feature>
<feature type="compositionally biased region" description="Polar residues" evidence="3">
    <location>
        <begin position="545"/>
        <end position="560"/>
    </location>
</feature>
<evidence type="ECO:0000256" key="1">
    <source>
        <dbReference type="ARBA" id="ARBA00022468"/>
    </source>
</evidence>
<proteinExistence type="predicted"/>
<keyword evidence="2" id="KW-0597">Phosphoprotein</keyword>
<sequence>MKVLSNHVSKSLSEGGMDSFIMLPSTRDVKTEHVFLVQSSKTTPGNASPTENINQKRWRNVFRRIQKKPKSSLFGQPLSHVFLDEITLPKPITEILVLLCKNGPCIEGIFRRAGNARIIRETKEKLNTGVEVDFSDMSVLLLAALFKDFLREIPGGLLMEELYQSWMTAMATDGIDERCRALKKVIEELPEQNIVLLKHLVFMLDHISQNAEQNKMNPRNLAVCIAPNLLQIHQVEAVEKVTDLTEFLIDNYHEVFGERIQYLLGDSDEEELNDSQDSLCPHDSAYETDADGEKGSCVHLVSSADGKLQYSLISGTSTPAKETFNTFTKPFIRRSSEPAITLPQSVRIQPTLTRSHTDFLLKTEGDRCHCQSMLLRKQISNECIVEKGWRSLDCSLAHGQHRVRFASGGCHCSSSCSLESAFSSTSESSIFASSPPVSPSCQRRSLPCALAPVPVPSSSQPQEHPERREPTLQRRSQSLRYAATHNRTALRRGGSSRLARDRKTSLQTSALPEDTEVLCRPLALSSAEVFQQVDSRIPSPPPSYQEATQSTSPARHSMTVQEAWCQKHPGLNTHPTDQSHTLHKDTLANNVTNGPDRPLPAMPVAVCRTRSISESVYKAPAKRVVRRCSQPVFEELIHARESYV</sequence>
<feature type="compositionally biased region" description="Basic and acidic residues" evidence="3">
    <location>
        <begin position="463"/>
        <end position="472"/>
    </location>
</feature>
<gene>
    <name evidence="5" type="ORF">AALO_G00248490</name>
</gene>
<evidence type="ECO:0000256" key="3">
    <source>
        <dbReference type="SAM" id="MobiDB-lite"/>
    </source>
</evidence>
<dbReference type="PANTHER" id="PTHR23179:SF26">
    <property type="entry name" value="T-CELL ACTIVATION RHO GTPASE-ACTIVATING PROTEIN"/>
    <property type="match status" value="1"/>
</dbReference>
<dbReference type="InterPro" id="IPR000198">
    <property type="entry name" value="RhoGAP_dom"/>
</dbReference>
<dbReference type="SMART" id="SM00324">
    <property type="entry name" value="RhoGAP"/>
    <property type="match status" value="1"/>
</dbReference>
<evidence type="ECO:0000313" key="5">
    <source>
        <dbReference type="EMBL" id="KAG5265978.1"/>
    </source>
</evidence>
<comment type="caution">
    <text evidence="5">The sequence shown here is derived from an EMBL/GenBank/DDBJ whole genome shotgun (WGS) entry which is preliminary data.</text>
</comment>
<protein>
    <recommendedName>
        <fullName evidence="4">Rho-GAP domain-containing protein</fullName>
    </recommendedName>
</protein>